<dbReference type="Proteomes" id="UP000198577">
    <property type="component" value="Unassembled WGS sequence"/>
</dbReference>
<dbReference type="InterPro" id="IPR007855">
    <property type="entry name" value="RDRP"/>
</dbReference>
<dbReference type="AlphaFoldDB" id="A0A1I5WUG0"/>
<name>A0A1I5WUG0_9FIRM</name>
<dbReference type="STRING" id="937334.SAMN05444406_11939"/>
<dbReference type="GO" id="GO:0003723">
    <property type="term" value="F:RNA binding"/>
    <property type="evidence" value="ECO:0007669"/>
    <property type="project" value="UniProtKB-KW"/>
</dbReference>
<reference evidence="2 3" key="1">
    <citation type="submission" date="2016-10" db="EMBL/GenBank/DDBJ databases">
        <authorList>
            <person name="de Groot N.N."/>
        </authorList>
    </citation>
    <scope>NUCLEOTIDE SEQUENCE [LARGE SCALE GENOMIC DNA]</scope>
    <source>
        <strain evidence="2 3">DSM 20678</strain>
    </source>
</reference>
<protein>
    <submittedName>
        <fullName evidence="2">RNA dependent RNA polymerase</fullName>
    </submittedName>
</protein>
<evidence type="ECO:0000259" key="1">
    <source>
        <dbReference type="Pfam" id="PF05183"/>
    </source>
</evidence>
<dbReference type="PANTHER" id="PTHR23079">
    <property type="entry name" value="RNA-DEPENDENT RNA POLYMERASE"/>
    <property type="match status" value="1"/>
</dbReference>
<evidence type="ECO:0000313" key="3">
    <source>
        <dbReference type="Proteomes" id="UP000198577"/>
    </source>
</evidence>
<feature type="domain" description="RDRP core" evidence="1">
    <location>
        <begin position="52"/>
        <end position="653"/>
    </location>
</feature>
<keyword evidence="3" id="KW-1185">Reference proteome</keyword>
<dbReference type="GO" id="GO:0030422">
    <property type="term" value="P:siRNA processing"/>
    <property type="evidence" value="ECO:0007669"/>
    <property type="project" value="TreeGrafter"/>
</dbReference>
<dbReference type="PANTHER" id="PTHR23079:SF55">
    <property type="entry name" value="RNA-DIRECTED RNA POLYMERASE"/>
    <property type="match status" value="1"/>
</dbReference>
<dbReference type="RefSeq" id="WP_092282475.1">
    <property type="nucleotide sequence ID" value="NZ_FOXR01000019.1"/>
</dbReference>
<gene>
    <name evidence="2" type="ORF">SAMN05444406_11939</name>
</gene>
<dbReference type="InterPro" id="IPR057596">
    <property type="entry name" value="RDRP_core"/>
</dbReference>
<dbReference type="EMBL" id="FOXR01000019">
    <property type="protein sequence ID" value="SFQ23354.1"/>
    <property type="molecule type" value="Genomic_DNA"/>
</dbReference>
<dbReference type="GO" id="GO:0003968">
    <property type="term" value="F:RNA-directed RNA polymerase activity"/>
    <property type="evidence" value="ECO:0007669"/>
    <property type="project" value="InterPro"/>
</dbReference>
<dbReference type="OrthoDB" id="1891855at2"/>
<evidence type="ECO:0000313" key="2">
    <source>
        <dbReference type="EMBL" id="SFQ23354.1"/>
    </source>
</evidence>
<sequence length="969" mass="113120">MLKRKQYTIYLFNLSDFAKSGYKLYSFDLSDNQKIKIAENQVCELIYKLTNRQYVEDSENFIDELFFVQAKNTKQDKEALRYIAENGLYLNDKKYVRFARSSSMARRGIISLIREDLYDTMMNLITVGKWHMQDEVVISKWEAYCGLAFSTCLFVDVVPEKICIVPEHSKIITDFIKSYDISQDKIIEGQYPVKVTLHDGMGVHSPTWGTKVAKALGLKEVPVAYQIRLFPFVKGMTFEFDFKTFYREKGIKTIKDKWGKEWDIEELDAIWSETVFKGKSWFSSYDEFVKLRKKYYHPLGMYNIGIAKYSETTEKADKMTKTTYQYLQNLNLSGRDLIVLASYTKNLVEKVYDGDPVYTKIFLGLLADRFEDDADDENDRLMASKVYQAIMLNSDVMMKDPYVKDFIKRQLQKTINDMKLGRFYVSGRYSLVCQDPIYFLEYAAELEPQGCLQKGEFFSAGVEGIRATFRSPLIHSSEVGKLNFVNNELTEKWLGRYDNIIVVNCYDLTLQKHGGADTDGDTFFITNDEKIINAVITEYKDEKGNIKQNYPVVDINEGTEQPKKAKISKESSLQYDLLTLDNQIGKITNYATFWTTLGAAYGNPNQYDDKLVYLRIAQGMEIDYVKTGFRLAIKDDIKQTEKPYFLQRYKYNQNYGYQKRVWYAPLNVLCRDIEKWEQKTFVWDKWAKCNVDLSGRWLLNLDLLDTDEAQKIYPVMKDLYQQFKQELSQLKLESANAKSEEEQDMLKKKYQYMFTKYEYLVNQLSDNKELLSSIAVYLTYIENKKYDKSYLFPWACCWEGLLLTLQSKQDITKELPQRINIKQLEEIKENVEVVEFLGNYYQKIKLPYTQNADKYIEKVKAKKQKKIANKQFDVVLVALTDNPENVANVLQNSEVVLKQNFYASKGVLQKGIALYHNEQKLASISPKNILFYDEEVGFVDLNDYIDHKAKISVEQIYANSVKAKLQLVG</sequence>
<accession>A0A1I5WUG0</accession>
<organism evidence="2 3">
    <name type="scientific">Caldicoprobacter faecalis</name>
    <dbReference type="NCBI Taxonomy" id="937334"/>
    <lineage>
        <taxon>Bacteria</taxon>
        <taxon>Bacillati</taxon>
        <taxon>Bacillota</taxon>
        <taxon>Clostridia</taxon>
        <taxon>Caldicoprobacterales</taxon>
        <taxon>Caldicoprobacteraceae</taxon>
        <taxon>Caldicoprobacter</taxon>
    </lineage>
</organism>
<dbReference type="Pfam" id="PF05183">
    <property type="entry name" value="RdRP"/>
    <property type="match status" value="1"/>
</dbReference>
<proteinExistence type="predicted"/>